<dbReference type="Proteomes" id="UP000568106">
    <property type="component" value="Unassembled WGS sequence"/>
</dbReference>
<dbReference type="SMART" id="SM00465">
    <property type="entry name" value="GIYc"/>
    <property type="match status" value="1"/>
</dbReference>
<dbReference type="GO" id="GO:0004519">
    <property type="term" value="F:endonuclease activity"/>
    <property type="evidence" value="ECO:0007669"/>
    <property type="project" value="UniProtKB-KW"/>
</dbReference>
<dbReference type="InterPro" id="IPR050190">
    <property type="entry name" value="UPF0213_domain"/>
</dbReference>
<comment type="caution">
    <text evidence="4">The sequence shown here is derived from an EMBL/GenBank/DDBJ whole genome shotgun (WGS) entry which is preliminary data.</text>
</comment>
<dbReference type="InterPro" id="IPR000305">
    <property type="entry name" value="GIY-YIG_endonuc"/>
</dbReference>
<protein>
    <submittedName>
        <fullName evidence="4">GIY-YIG superfamily endonuclease</fullName>
    </submittedName>
</protein>
<dbReference type="Pfam" id="PF01541">
    <property type="entry name" value="GIY-YIG"/>
    <property type="match status" value="1"/>
</dbReference>
<dbReference type="CDD" id="cd10448">
    <property type="entry name" value="GIY-YIG_unchar_3"/>
    <property type="match status" value="1"/>
</dbReference>
<gene>
    <name evidence="4" type="ORF">HDF09_000739</name>
</gene>
<feature type="domain" description="GIY-YIG" evidence="3">
    <location>
        <begin position="32"/>
        <end position="107"/>
    </location>
</feature>
<evidence type="ECO:0000313" key="4">
    <source>
        <dbReference type="EMBL" id="MBB5316089.1"/>
    </source>
</evidence>
<keyword evidence="4" id="KW-0540">Nuclease</keyword>
<reference evidence="4" key="1">
    <citation type="submission" date="2020-08" db="EMBL/GenBank/DDBJ databases">
        <title>Genomic Encyclopedia of Type Strains, Phase IV (KMG-V): Genome sequencing to study the core and pangenomes of soil and plant-associated prokaryotes.</title>
        <authorList>
            <person name="Whitman W."/>
        </authorList>
    </citation>
    <scope>NUCLEOTIDE SEQUENCE [LARGE SCALE GENOMIC DNA]</scope>
    <source>
        <strain evidence="4">M8UP27</strain>
    </source>
</reference>
<name>A0A7W8IF77_9BACT</name>
<evidence type="ECO:0000256" key="1">
    <source>
        <dbReference type="ARBA" id="ARBA00007435"/>
    </source>
</evidence>
<keyword evidence="4" id="KW-0255">Endonuclease</keyword>
<keyword evidence="5" id="KW-1185">Reference proteome</keyword>
<feature type="region of interest" description="Disordered" evidence="2">
    <location>
        <begin position="118"/>
        <end position="143"/>
    </location>
</feature>
<sequence>MSFLFVVIPEGNLRFASQATDTTESTMPKREYQFWLYILSNRSHILYIGVTNNLRKRIYQHRKEAPSSFTSRYKVTRLVFFERHQYINNAIAREKELKHWTRTQKIALIEKTNPTWEELMPDESGEPAAKETKPQCQRANNLP</sequence>
<dbReference type="SUPFAM" id="SSF82771">
    <property type="entry name" value="GIY-YIG endonuclease"/>
    <property type="match status" value="1"/>
</dbReference>
<evidence type="ECO:0000256" key="2">
    <source>
        <dbReference type="SAM" id="MobiDB-lite"/>
    </source>
</evidence>
<evidence type="ECO:0000259" key="3">
    <source>
        <dbReference type="PROSITE" id="PS50164"/>
    </source>
</evidence>
<dbReference type="AlphaFoldDB" id="A0A7W8IF77"/>
<accession>A0A7W8IF77</accession>
<dbReference type="PANTHER" id="PTHR34477">
    <property type="entry name" value="UPF0213 PROTEIN YHBQ"/>
    <property type="match status" value="1"/>
</dbReference>
<dbReference type="InterPro" id="IPR035901">
    <property type="entry name" value="GIY-YIG_endonuc_sf"/>
</dbReference>
<dbReference type="PROSITE" id="PS50164">
    <property type="entry name" value="GIY_YIG"/>
    <property type="match status" value="1"/>
</dbReference>
<dbReference type="PANTHER" id="PTHR34477:SF5">
    <property type="entry name" value="BSL5627 PROTEIN"/>
    <property type="match status" value="1"/>
</dbReference>
<organism evidence="4 5">
    <name type="scientific">Tunturiibacter empetritectus</name>
    <dbReference type="NCBI Taxonomy" id="3069691"/>
    <lineage>
        <taxon>Bacteria</taxon>
        <taxon>Pseudomonadati</taxon>
        <taxon>Acidobacteriota</taxon>
        <taxon>Terriglobia</taxon>
        <taxon>Terriglobales</taxon>
        <taxon>Acidobacteriaceae</taxon>
        <taxon>Tunturiibacter</taxon>
    </lineage>
</organism>
<keyword evidence="4" id="KW-0378">Hydrolase</keyword>
<feature type="compositionally biased region" description="Polar residues" evidence="2">
    <location>
        <begin position="134"/>
        <end position="143"/>
    </location>
</feature>
<dbReference type="EMBL" id="JACHDY010000001">
    <property type="protein sequence ID" value="MBB5316089.1"/>
    <property type="molecule type" value="Genomic_DNA"/>
</dbReference>
<evidence type="ECO:0000313" key="5">
    <source>
        <dbReference type="Proteomes" id="UP000568106"/>
    </source>
</evidence>
<dbReference type="Gene3D" id="3.40.1440.10">
    <property type="entry name" value="GIY-YIG endonuclease"/>
    <property type="match status" value="1"/>
</dbReference>
<proteinExistence type="inferred from homology"/>
<comment type="similarity">
    <text evidence="1">Belongs to the UPF0213 family.</text>
</comment>